<evidence type="ECO:0000313" key="3">
    <source>
        <dbReference type="EMBL" id="MEA5580918.1"/>
    </source>
</evidence>
<protein>
    <submittedName>
        <fullName evidence="3">Uncharacterized protein</fullName>
    </submittedName>
</protein>
<evidence type="ECO:0000256" key="1">
    <source>
        <dbReference type="SAM" id="MobiDB-lite"/>
    </source>
</evidence>
<evidence type="ECO:0000313" key="4">
    <source>
        <dbReference type="Proteomes" id="UP001302120"/>
    </source>
</evidence>
<feature type="signal peptide" evidence="2">
    <location>
        <begin position="1"/>
        <end position="24"/>
    </location>
</feature>
<comment type="caution">
    <text evidence="3">The sequence shown here is derived from an EMBL/GenBank/DDBJ whole genome shotgun (WGS) entry which is preliminary data.</text>
</comment>
<organism evidence="3 4">
    <name type="scientific">Nodularia harveyana UHCC-0300</name>
    <dbReference type="NCBI Taxonomy" id="2974287"/>
    <lineage>
        <taxon>Bacteria</taxon>
        <taxon>Bacillati</taxon>
        <taxon>Cyanobacteriota</taxon>
        <taxon>Cyanophyceae</taxon>
        <taxon>Nostocales</taxon>
        <taxon>Nodulariaceae</taxon>
        <taxon>Nodularia</taxon>
    </lineage>
</organism>
<sequence>MKGKFLPLIGTALTLVLTTNVAFAESSKSPIGESDSLSMNAPTEIKLSLEGMKILCERSPLNSRCPGGTALVPVTADPSDISVPLLDTNTTIENPTTPETLMPDTSEPNNTSVPAPESFMQNELEFQPEANP</sequence>
<dbReference type="Proteomes" id="UP001302120">
    <property type="component" value="Unassembled WGS sequence"/>
</dbReference>
<dbReference type="EMBL" id="JAYGHG010000006">
    <property type="protein sequence ID" value="MEA5580918.1"/>
    <property type="molecule type" value="Genomic_DNA"/>
</dbReference>
<name>A0ABU5UC14_9CYAN</name>
<dbReference type="RefSeq" id="WP_323195259.1">
    <property type="nucleotide sequence ID" value="NZ_JAYGHG010000006.1"/>
</dbReference>
<feature type="chain" id="PRO_5047455903" evidence="2">
    <location>
        <begin position="25"/>
        <end position="132"/>
    </location>
</feature>
<accession>A0ABU5UC14</accession>
<gene>
    <name evidence="3" type="ORF">VB620_06140</name>
</gene>
<keyword evidence="2" id="KW-0732">Signal</keyword>
<keyword evidence="4" id="KW-1185">Reference proteome</keyword>
<feature type="compositionally biased region" description="Low complexity" evidence="1">
    <location>
        <begin position="88"/>
        <end position="100"/>
    </location>
</feature>
<reference evidence="3 4" key="1">
    <citation type="submission" date="2023-12" db="EMBL/GenBank/DDBJ databases">
        <title>Baltic Sea Cyanobacteria.</title>
        <authorList>
            <person name="Delbaje E."/>
            <person name="Fewer D.P."/>
            <person name="Shishido T.K."/>
        </authorList>
    </citation>
    <scope>NUCLEOTIDE SEQUENCE [LARGE SCALE GENOMIC DNA]</scope>
    <source>
        <strain evidence="3 4">UHCC-0300</strain>
    </source>
</reference>
<feature type="region of interest" description="Disordered" evidence="1">
    <location>
        <begin position="72"/>
        <end position="132"/>
    </location>
</feature>
<proteinExistence type="predicted"/>
<evidence type="ECO:0000256" key="2">
    <source>
        <dbReference type="SAM" id="SignalP"/>
    </source>
</evidence>